<gene>
    <name evidence="4" type="ORF">BJ322DRAFT_1106633</name>
</gene>
<feature type="domain" description="G-patch" evidence="3">
    <location>
        <begin position="11"/>
        <end position="57"/>
    </location>
</feature>
<feature type="compositionally biased region" description="Low complexity" evidence="2">
    <location>
        <begin position="626"/>
        <end position="641"/>
    </location>
</feature>
<dbReference type="EMBL" id="WIUZ02000004">
    <property type="protein sequence ID" value="KAF9788661.1"/>
    <property type="molecule type" value="Genomic_DNA"/>
</dbReference>
<evidence type="ECO:0000313" key="5">
    <source>
        <dbReference type="Proteomes" id="UP000736335"/>
    </source>
</evidence>
<feature type="compositionally biased region" description="Low complexity" evidence="2">
    <location>
        <begin position="230"/>
        <end position="248"/>
    </location>
</feature>
<organism evidence="4 5">
    <name type="scientific">Thelephora terrestris</name>
    <dbReference type="NCBI Taxonomy" id="56493"/>
    <lineage>
        <taxon>Eukaryota</taxon>
        <taxon>Fungi</taxon>
        <taxon>Dikarya</taxon>
        <taxon>Basidiomycota</taxon>
        <taxon>Agaricomycotina</taxon>
        <taxon>Agaricomycetes</taxon>
        <taxon>Thelephorales</taxon>
        <taxon>Thelephoraceae</taxon>
        <taxon>Thelephora</taxon>
    </lineage>
</organism>
<sequence length="800" mass="87008">MSPSDTYTFTGHGSAYDIMIAMGYKPDRGLGPNLRGNIRPLSIELWKLRAGVGFLTTSVSRSPSPAPPRKKAPVKIIRPPKEPVASTSKVKQPVVKETSQAGAKPKAKAQKSVPPIIKLVNPPKQSAPTQPSLSPPTAVSPLSPPPPPVPFVPQDLYISLMSGLALANMPQAIQVAASTDPLAAFQLARMCFTPTSPFPLPPFSLVPPQLEPAPAQPHPRTPNLPPKPVFKPTTKSTPKVTPATTSTSLPVESRPNSNPLLTSSSASDPPFAMVETDPLTLSRIRISRKNHIGWIPEPGFPDRGTFDLVPTVSYDRWSSSDDITSPDPQRSLVMEDLPGNCRTMDFVRSWADQFPATAVYLNGNAKALIEFPSKEVARVAYDSPRLRHGPFKRATHVRVFWYRPQAKDAAPSPMLIADGDAGVTTEMKDLSLEVQTMEIGKGVKSKGKRKLKGSFPPPPELLPGVDFVSSSKAPTRPGSPFAATPCMDCDRGEQGKQSSSVERPANGSRERSEHATSRPPTPPSVSMPPTSPAQAPSPHPRMSPLDTIQRDQTPTGSPPSLRYPSSTPEMVNDKDEIPSPSEETPGHDTRSPTLTPDPFTTQDSSLEQRLRVKLLAMKQTRIASRTSDQTSSSSTPSTATDPDPDTLFRVASPPPVPGTLNSIAVSDSLELLATSFITDTIQAAQGLPSQPERFDAVIKARLSKKRGSHDAFGSSADIAFKRQRLGQQIEESKRIMERWRAAKTKEERNQIYALWEESNRFVSLALVDRALILLVPYQWPCYAEGWLIIDSDEEEDMDLS</sequence>
<feature type="compositionally biased region" description="Low complexity" evidence="2">
    <location>
        <begin position="131"/>
        <end position="141"/>
    </location>
</feature>
<reference evidence="4" key="1">
    <citation type="journal article" date="2020" name="Nat. Commun.">
        <title>Large-scale genome sequencing of mycorrhizal fungi provides insights into the early evolution of symbiotic traits.</title>
        <authorList>
            <person name="Miyauchi S."/>
            <person name="Kiss E."/>
            <person name="Kuo A."/>
            <person name="Drula E."/>
            <person name="Kohler A."/>
            <person name="Sanchez-Garcia M."/>
            <person name="Morin E."/>
            <person name="Andreopoulos B."/>
            <person name="Barry K.W."/>
            <person name="Bonito G."/>
            <person name="Buee M."/>
            <person name="Carver A."/>
            <person name="Chen C."/>
            <person name="Cichocki N."/>
            <person name="Clum A."/>
            <person name="Culley D."/>
            <person name="Crous P.W."/>
            <person name="Fauchery L."/>
            <person name="Girlanda M."/>
            <person name="Hayes R.D."/>
            <person name="Keri Z."/>
            <person name="LaButti K."/>
            <person name="Lipzen A."/>
            <person name="Lombard V."/>
            <person name="Magnuson J."/>
            <person name="Maillard F."/>
            <person name="Murat C."/>
            <person name="Nolan M."/>
            <person name="Ohm R.A."/>
            <person name="Pangilinan J."/>
            <person name="Pereira M.F."/>
            <person name="Perotto S."/>
            <person name="Peter M."/>
            <person name="Pfister S."/>
            <person name="Riley R."/>
            <person name="Sitrit Y."/>
            <person name="Stielow J.B."/>
            <person name="Szollosi G."/>
            <person name="Zifcakova L."/>
            <person name="Stursova M."/>
            <person name="Spatafora J.W."/>
            <person name="Tedersoo L."/>
            <person name="Vaario L.M."/>
            <person name="Yamada A."/>
            <person name="Yan M."/>
            <person name="Wang P."/>
            <person name="Xu J."/>
            <person name="Bruns T."/>
            <person name="Baldrian P."/>
            <person name="Vilgalys R."/>
            <person name="Dunand C."/>
            <person name="Henrissat B."/>
            <person name="Grigoriev I.V."/>
            <person name="Hibbett D."/>
            <person name="Nagy L.G."/>
            <person name="Martin F.M."/>
        </authorList>
    </citation>
    <scope>NUCLEOTIDE SEQUENCE</scope>
    <source>
        <strain evidence="4">UH-Tt-Lm1</strain>
    </source>
</reference>
<accession>A0A9P6L9Q9</accession>
<dbReference type="GO" id="GO:0003676">
    <property type="term" value="F:nucleic acid binding"/>
    <property type="evidence" value="ECO:0007669"/>
    <property type="project" value="InterPro"/>
</dbReference>
<dbReference type="Proteomes" id="UP000736335">
    <property type="component" value="Unassembled WGS sequence"/>
</dbReference>
<dbReference type="PROSITE" id="PS50174">
    <property type="entry name" value="G_PATCH"/>
    <property type="match status" value="1"/>
</dbReference>
<evidence type="ECO:0000256" key="1">
    <source>
        <dbReference type="SAM" id="Coils"/>
    </source>
</evidence>
<proteinExistence type="predicted"/>
<dbReference type="AlphaFoldDB" id="A0A9P6L9Q9"/>
<reference evidence="4" key="2">
    <citation type="submission" date="2020-11" db="EMBL/GenBank/DDBJ databases">
        <authorList>
            <consortium name="DOE Joint Genome Institute"/>
            <person name="Kuo A."/>
            <person name="Miyauchi S."/>
            <person name="Kiss E."/>
            <person name="Drula E."/>
            <person name="Kohler A."/>
            <person name="Sanchez-Garcia M."/>
            <person name="Andreopoulos B."/>
            <person name="Barry K.W."/>
            <person name="Bonito G."/>
            <person name="Buee M."/>
            <person name="Carver A."/>
            <person name="Chen C."/>
            <person name="Cichocki N."/>
            <person name="Clum A."/>
            <person name="Culley D."/>
            <person name="Crous P.W."/>
            <person name="Fauchery L."/>
            <person name="Girlanda M."/>
            <person name="Hayes R."/>
            <person name="Keri Z."/>
            <person name="Labutti K."/>
            <person name="Lipzen A."/>
            <person name="Lombard V."/>
            <person name="Magnuson J."/>
            <person name="Maillard F."/>
            <person name="Morin E."/>
            <person name="Murat C."/>
            <person name="Nolan M."/>
            <person name="Ohm R."/>
            <person name="Pangilinan J."/>
            <person name="Pereira M."/>
            <person name="Perotto S."/>
            <person name="Peter M."/>
            <person name="Riley R."/>
            <person name="Sitrit Y."/>
            <person name="Stielow B."/>
            <person name="Szollosi G."/>
            <person name="Zifcakova L."/>
            <person name="Stursova M."/>
            <person name="Spatafora J.W."/>
            <person name="Tedersoo L."/>
            <person name="Vaario L.-M."/>
            <person name="Yamada A."/>
            <person name="Yan M."/>
            <person name="Wang P."/>
            <person name="Xu J."/>
            <person name="Bruns T."/>
            <person name="Baldrian P."/>
            <person name="Vilgalys R."/>
            <person name="Henrissat B."/>
            <person name="Grigoriev I.V."/>
            <person name="Hibbett D."/>
            <person name="Nagy L.G."/>
            <person name="Martin F.M."/>
        </authorList>
    </citation>
    <scope>NUCLEOTIDE SEQUENCE</scope>
    <source>
        <strain evidence="4">UH-Tt-Lm1</strain>
    </source>
</reference>
<feature type="coiled-coil region" evidence="1">
    <location>
        <begin position="722"/>
        <end position="749"/>
    </location>
</feature>
<comment type="caution">
    <text evidence="4">The sequence shown here is derived from an EMBL/GenBank/DDBJ whole genome shotgun (WGS) entry which is preliminary data.</text>
</comment>
<name>A0A9P6L9Q9_9AGAM</name>
<evidence type="ECO:0000313" key="4">
    <source>
        <dbReference type="EMBL" id="KAF9788661.1"/>
    </source>
</evidence>
<dbReference type="Pfam" id="PF01585">
    <property type="entry name" value="G-patch"/>
    <property type="match status" value="1"/>
</dbReference>
<dbReference type="OrthoDB" id="2804702at2759"/>
<evidence type="ECO:0000256" key="2">
    <source>
        <dbReference type="SAM" id="MobiDB-lite"/>
    </source>
</evidence>
<protein>
    <recommendedName>
        <fullName evidence="3">G-patch domain-containing protein</fullName>
    </recommendedName>
</protein>
<feature type="compositionally biased region" description="Polar residues" evidence="2">
    <location>
        <begin position="591"/>
        <end position="606"/>
    </location>
</feature>
<keyword evidence="5" id="KW-1185">Reference proteome</keyword>
<feature type="compositionally biased region" description="Pro residues" evidence="2">
    <location>
        <begin position="519"/>
        <end position="541"/>
    </location>
</feature>
<feature type="compositionally biased region" description="Basic residues" evidence="2">
    <location>
        <begin position="443"/>
        <end position="452"/>
    </location>
</feature>
<feature type="region of interest" description="Disordered" evidence="2">
    <location>
        <begin position="618"/>
        <end position="652"/>
    </location>
</feature>
<feature type="compositionally biased region" description="Pro residues" evidence="2">
    <location>
        <begin position="207"/>
        <end position="229"/>
    </location>
</feature>
<dbReference type="InterPro" id="IPR000467">
    <property type="entry name" value="G_patch_dom"/>
</dbReference>
<feature type="compositionally biased region" description="Polar residues" evidence="2">
    <location>
        <begin position="254"/>
        <end position="267"/>
    </location>
</feature>
<feature type="region of interest" description="Disordered" evidence="2">
    <location>
        <begin position="441"/>
        <end position="606"/>
    </location>
</feature>
<feature type="region of interest" description="Disordered" evidence="2">
    <location>
        <begin position="207"/>
        <end position="272"/>
    </location>
</feature>
<feature type="region of interest" description="Disordered" evidence="2">
    <location>
        <begin position="57"/>
        <end position="146"/>
    </location>
</feature>
<evidence type="ECO:0000259" key="3">
    <source>
        <dbReference type="PROSITE" id="PS50174"/>
    </source>
</evidence>
<keyword evidence="1" id="KW-0175">Coiled coil</keyword>